<evidence type="ECO:0000313" key="3">
    <source>
        <dbReference type="Proteomes" id="UP000772196"/>
    </source>
</evidence>
<dbReference type="Proteomes" id="UP000772196">
    <property type="component" value="Unassembled WGS sequence"/>
</dbReference>
<evidence type="ECO:0000313" key="2">
    <source>
        <dbReference type="EMBL" id="NKI42967.1"/>
    </source>
</evidence>
<keyword evidence="3" id="KW-1185">Reference proteome</keyword>
<organism evidence="2 3">
    <name type="scientific">Streptomyces physcomitrii</name>
    <dbReference type="NCBI Taxonomy" id="2724184"/>
    <lineage>
        <taxon>Bacteria</taxon>
        <taxon>Bacillati</taxon>
        <taxon>Actinomycetota</taxon>
        <taxon>Actinomycetes</taxon>
        <taxon>Kitasatosporales</taxon>
        <taxon>Streptomycetaceae</taxon>
        <taxon>Streptomyces</taxon>
    </lineage>
</organism>
<dbReference type="Pfam" id="PF26366">
    <property type="entry name" value="DUF8094"/>
    <property type="match status" value="1"/>
</dbReference>
<dbReference type="EMBL" id="JAAWWP010000010">
    <property type="protein sequence ID" value="NKI42967.1"/>
    <property type="molecule type" value="Genomic_DNA"/>
</dbReference>
<comment type="caution">
    <text evidence="2">The sequence shown here is derived from an EMBL/GenBank/DDBJ whole genome shotgun (WGS) entry which is preliminary data.</text>
</comment>
<gene>
    <name evidence="2" type="ORF">HFV08_17330</name>
</gene>
<reference evidence="2 3" key="1">
    <citation type="submission" date="2020-04" db="EMBL/GenBank/DDBJ databases">
        <title>Phylogenetic Diversity and Antibacterial Activity against Ralstonia solanacearum of Endophytic Actinomycete Isolated from Moss.</title>
        <authorList>
            <person name="Zhuang X."/>
        </authorList>
    </citation>
    <scope>NUCLEOTIDE SEQUENCE [LARGE SCALE GENOMIC DNA]</scope>
    <source>
        <strain evidence="2 3">LD120</strain>
    </source>
</reference>
<dbReference type="InterPro" id="IPR058407">
    <property type="entry name" value="DUF8094"/>
</dbReference>
<protein>
    <recommendedName>
        <fullName evidence="1">DUF8094 domain-containing protein</fullName>
    </recommendedName>
</protein>
<sequence length="312" mass="33785">MTASACVTVHGEREIIPSATEGEAAAALEEFTAAYNKADKEFDPSLDAGYVTGPLGAINQAGLKAKHKNHPDGNERHAPLKLTDAKFTIPKQAGWPKFFLADTDSNRDRDDKSAYDNRWLLVFTRTGADATWKGTYLSLVGLDEVPRLKKDSEGLAEPVKPADAALLAQPRRLSGAYTEFLGKKGAEETFAPGSHTTRWRENRAKSASRMGYSRQYIDQPMTEGAFAPLGLRTVDGGALVFFSTHHYEKTTAAKGLDLRLTEDQKAMMTGEAKQSVTLERVSNQSAVDPAKGGKGKVDILGRIEGLTGARGE</sequence>
<evidence type="ECO:0000259" key="1">
    <source>
        <dbReference type="Pfam" id="PF26366"/>
    </source>
</evidence>
<proteinExistence type="predicted"/>
<accession>A0ABX1H4J5</accession>
<name>A0ABX1H4J5_9ACTN</name>
<dbReference type="RefSeq" id="WP_168540809.1">
    <property type="nucleotide sequence ID" value="NZ_JAAWWP010000010.1"/>
</dbReference>
<feature type="domain" description="DUF8094" evidence="1">
    <location>
        <begin position="17"/>
        <end position="311"/>
    </location>
</feature>